<comment type="caution">
    <text evidence="1">The sequence shown here is derived from an EMBL/GenBank/DDBJ whole genome shotgun (WGS) entry which is preliminary data.</text>
</comment>
<protein>
    <submittedName>
        <fullName evidence="1">Uncharacterized protein</fullName>
    </submittedName>
</protein>
<dbReference type="AlphaFoldDB" id="B6WSU6"/>
<reference evidence="1 2" key="2">
    <citation type="submission" date="2008-10" db="EMBL/GenBank/DDBJ databases">
        <authorList>
            <person name="Fulton L."/>
            <person name="Clifton S."/>
            <person name="Fulton B."/>
            <person name="Xu J."/>
            <person name="Minx P."/>
            <person name="Pepin K.H."/>
            <person name="Johnson M."/>
            <person name="Bhonagiri V."/>
            <person name="Nash W.E."/>
            <person name="Mardis E.R."/>
            <person name="Wilson R.K."/>
        </authorList>
    </citation>
    <scope>NUCLEOTIDE SEQUENCE [LARGE SCALE GENOMIC DNA]</scope>
    <source>
        <strain evidence="1 2">ATCC 29098</strain>
    </source>
</reference>
<evidence type="ECO:0000313" key="1">
    <source>
        <dbReference type="EMBL" id="EEB33858.1"/>
    </source>
</evidence>
<proteinExistence type="predicted"/>
<accession>B6WSU6</accession>
<dbReference type="HOGENOM" id="CLU_144682_0_0_7"/>
<dbReference type="eggNOG" id="ENOG5030T84">
    <property type="taxonomic scope" value="Bacteria"/>
</dbReference>
<sequence>MTRWLPETKTDHEDSMKQASLFDGYASLAGAIPAIKAAMREAAKAPGCDGRKALPDMMNELAVLAGVKLTKGNAAAFGKATLDKMLSPSDSSHPPSILALLAFCAAARNAEPLRVMLRCVGMDIMTEEDRKLAEYARTLIQQKKMKRQLRKLEDEL</sequence>
<dbReference type="Proteomes" id="UP000003676">
    <property type="component" value="Unassembled WGS sequence"/>
</dbReference>
<name>B6WSU6_9BACT</name>
<dbReference type="EMBL" id="ABXU01000029">
    <property type="protein sequence ID" value="EEB33858.1"/>
    <property type="molecule type" value="Genomic_DNA"/>
</dbReference>
<evidence type="ECO:0000313" key="2">
    <source>
        <dbReference type="Proteomes" id="UP000003676"/>
    </source>
</evidence>
<organism evidence="1 2">
    <name type="scientific">Desulfovibrio piger ATCC 29098</name>
    <dbReference type="NCBI Taxonomy" id="411464"/>
    <lineage>
        <taxon>Bacteria</taxon>
        <taxon>Pseudomonadati</taxon>
        <taxon>Thermodesulfobacteriota</taxon>
        <taxon>Desulfovibrionia</taxon>
        <taxon>Desulfovibrionales</taxon>
        <taxon>Desulfovibrionaceae</taxon>
        <taxon>Desulfovibrio</taxon>
    </lineage>
</organism>
<reference evidence="1 2" key="1">
    <citation type="submission" date="2008-10" db="EMBL/GenBank/DDBJ databases">
        <title>Draft genome sequence of Desulvovibrio piger (ATCC 29098).</title>
        <authorList>
            <person name="Sudarsanam P."/>
            <person name="Ley R."/>
            <person name="Guruge J."/>
            <person name="Turnbaugh P.J."/>
            <person name="Mahowald M."/>
            <person name="Liep D."/>
            <person name="Gordon J."/>
        </authorList>
    </citation>
    <scope>NUCLEOTIDE SEQUENCE [LARGE SCALE GENOMIC DNA]</scope>
    <source>
        <strain evidence="1 2">ATCC 29098</strain>
    </source>
</reference>
<gene>
    <name evidence="1" type="ORF">DESPIG_01148</name>
</gene>